<dbReference type="EMBL" id="CAJNOC010010442">
    <property type="protein sequence ID" value="CAF1139885.1"/>
    <property type="molecule type" value="Genomic_DNA"/>
</dbReference>
<reference evidence="1" key="1">
    <citation type="submission" date="2021-02" db="EMBL/GenBank/DDBJ databases">
        <authorList>
            <person name="Nowell W R."/>
        </authorList>
    </citation>
    <scope>NUCLEOTIDE SEQUENCE</scope>
    <source>
        <strain evidence="1">Ploen Becks lab</strain>
    </source>
</reference>
<sequence>PFFGSPYSRADFVRSTAYECVYYAIEEITPYGNIRFQLQVLDSNIRQLNTIIGIKAKIMIRQEEKLQEVMNKNLASKYENKKPVATPRKSCAPSLIINSDRYLPAKEFKHRKIRYTASDWKH</sequence>
<proteinExistence type="predicted"/>
<evidence type="ECO:0000313" key="1">
    <source>
        <dbReference type="EMBL" id="CAF1139885.1"/>
    </source>
</evidence>
<gene>
    <name evidence="1" type="ORF">OXX778_LOCUS22853</name>
</gene>
<keyword evidence="2" id="KW-1185">Reference proteome</keyword>
<evidence type="ECO:0000313" key="2">
    <source>
        <dbReference type="Proteomes" id="UP000663879"/>
    </source>
</evidence>
<protein>
    <submittedName>
        <fullName evidence="1">Uncharacterized protein</fullName>
    </submittedName>
</protein>
<dbReference type="AlphaFoldDB" id="A0A814RX93"/>
<accession>A0A814RX93</accession>
<dbReference type="Proteomes" id="UP000663879">
    <property type="component" value="Unassembled WGS sequence"/>
</dbReference>
<name>A0A814RX93_9BILA</name>
<feature type="non-terminal residue" evidence="1">
    <location>
        <position position="1"/>
    </location>
</feature>
<organism evidence="1 2">
    <name type="scientific">Brachionus calyciflorus</name>
    <dbReference type="NCBI Taxonomy" id="104777"/>
    <lineage>
        <taxon>Eukaryota</taxon>
        <taxon>Metazoa</taxon>
        <taxon>Spiralia</taxon>
        <taxon>Gnathifera</taxon>
        <taxon>Rotifera</taxon>
        <taxon>Eurotatoria</taxon>
        <taxon>Monogononta</taxon>
        <taxon>Pseudotrocha</taxon>
        <taxon>Ploima</taxon>
        <taxon>Brachionidae</taxon>
        <taxon>Brachionus</taxon>
    </lineage>
</organism>
<comment type="caution">
    <text evidence="1">The sequence shown here is derived from an EMBL/GenBank/DDBJ whole genome shotgun (WGS) entry which is preliminary data.</text>
</comment>